<reference evidence="2" key="2">
    <citation type="submission" date="2025-08" db="UniProtKB">
        <authorList>
            <consortium name="RefSeq"/>
        </authorList>
    </citation>
    <scope>IDENTIFICATION</scope>
    <source>
        <tissue evidence="2">Leaf</tissue>
    </source>
</reference>
<dbReference type="AlphaFoldDB" id="A0A1U7X822"/>
<name>A0A1U7X822_NICSY</name>
<reference evidence="1" key="1">
    <citation type="journal article" date="2013" name="Genome Biol.">
        <title>Reference genomes and transcriptomes of Nicotiana sylvestris and Nicotiana tomentosiformis.</title>
        <authorList>
            <person name="Sierro N."/>
            <person name="Battey J.N."/>
            <person name="Ouadi S."/>
            <person name="Bovet L."/>
            <person name="Goepfert S."/>
            <person name="Bakaher N."/>
            <person name="Peitsch M.C."/>
            <person name="Ivanov N.V."/>
        </authorList>
    </citation>
    <scope>NUCLEOTIDE SEQUENCE [LARGE SCALE GENOMIC DNA]</scope>
</reference>
<gene>
    <name evidence="2" type="primary">LOC104236081</name>
</gene>
<dbReference type="STRING" id="4096.A0A1U7X822"/>
<evidence type="ECO:0000313" key="2">
    <source>
        <dbReference type="RefSeq" id="XP_009788247.1"/>
    </source>
</evidence>
<dbReference type="Proteomes" id="UP000189701">
    <property type="component" value="Unplaced"/>
</dbReference>
<keyword evidence="1" id="KW-1185">Reference proteome</keyword>
<evidence type="ECO:0000313" key="1">
    <source>
        <dbReference type="Proteomes" id="UP000189701"/>
    </source>
</evidence>
<dbReference type="OrthoDB" id="1302579at2759"/>
<dbReference type="RefSeq" id="XP_009788247.1">
    <property type="nucleotide sequence ID" value="XM_009789945.1"/>
</dbReference>
<accession>A0A1U7X822</accession>
<protein>
    <submittedName>
        <fullName evidence="2">Uncharacterized protein LOC104236081</fullName>
    </submittedName>
</protein>
<dbReference type="eggNOG" id="KOG1075">
    <property type="taxonomic scope" value="Eukaryota"/>
</dbReference>
<proteinExistence type="predicted"/>
<organism evidence="1 2">
    <name type="scientific">Nicotiana sylvestris</name>
    <name type="common">Wood tobacco</name>
    <name type="synonym">South American tobacco</name>
    <dbReference type="NCBI Taxonomy" id="4096"/>
    <lineage>
        <taxon>Eukaryota</taxon>
        <taxon>Viridiplantae</taxon>
        <taxon>Streptophyta</taxon>
        <taxon>Embryophyta</taxon>
        <taxon>Tracheophyta</taxon>
        <taxon>Spermatophyta</taxon>
        <taxon>Magnoliopsida</taxon>
        <taxon>eudicotyledons</taxon>
        <taxon>Gunneridae</taxon>
        <taxon>Pentapetalae</taxon>
        <taxon>asterids</taxon>
        <taxon>lamiids</taxon>
        <taxon>Solanales</taxon>
        <taxon>Solanaceae</taxon>
        <taxon>Nicotianoideae</taxon>
        <taxon>Nicotianeae</taxon>
        <taxon>Nicotiana</taxon>
    </lineage>
</organism>
<sequence length="207" mass="23914">MMKKELRMLNRSYFSNIIEEADADRMALAAAQAELHKNPVDVELQLVENQKFKKFNRSSYLAEVYLQQRSKTTWIKLGDDNNRYFFSVIKHRRLQEAIIQLTDKSGDMKTEQEEIVEIFVEYYQELLGTKGRFRDHAIQNFLKNGKVLSITQQLQLIRPYTGPEVKKAIFSITDTKSPGPDGYGSGFYKAAWSVIGEDVTKAVLEFS</sequence>